<feature type="region of interest" description="Disordered" evidence="1">
    <location>
        <begin position="1"/>
        <end position="39"/>
    </location>
</feature>
<dbReference type="SUPFAM" id="SSF116846">
    <property type="entry name" value="MIT domain"/>
    <property type="match status" value="1"/>
</dbReference>
<evidence type="ECO:0000313" key="3">
    <source>
        <dbReference type="Proteomes" id="UP001150569"/>
    </source>
</evidence>
<feature type="region of interest" description="Disordered" evidence="1">
    <location>
        <begin position="469"/>
        <end position="519"/>
    </location>
</feature>
<dbReference type="Proteomes" id="UP001150569">
    <property type="component" value="Unassembled WGS sequence"/>
</dbReference>
<feature type="compositionally biased region" description="Pro residues" evidence="1">
    <location>
        <begin position="815"/>
        <end position="825"/>
    </location>
</feature>
<evidence type="ECO:0000256" key="1">
    <source>
        <dbReference type="SAM" id="MobiDB-lite"/>
    </source>
</evidence>
<feature type="region of interest" description="Disordered" evidence="1">
    <location>
        <begin position="394"/>
        <end position="456"/>
    </location>
</feature>
<name>A0A9W8DKH2_9FUNG</name>
<dbReference type="EMBL" id="JANBPT010000870">
    <property type="protein sequence ID" value="KAJ1912022.1"/>
    <property type="molecule type" value="Genomic_DNA"/>
</dbReference>
<dbReference type="PANTHER" id="PTHR37327">
    <property type="entry name" value="CHROMOSOME 1, WHOLE GENOME SHOTGUN SEQUENCE"/>
    <property type="match status" value="1"/>
</dbReference>
<organism evidence="2 3">
    <name type="scientific">Tieghemiomyces parasiticus</name>
    <dbReference type="NCBI Taxonomy" id="78921"/>
    <lineage>
        <taxon>Eukaryota</taxon>
        <taxon>Fungi</taxon>
        <taxon>Fungi incertae sedis</taxon>
        <taxon>Zoopagomycota</taxon>
        <taxon>Kickxellomycotina</taxon>
        <taxon>Dimargaritomycetes</taxon>
        <taxon>Dimargaritales</taxon>
        <taxon>Dimargaritaceae</taxon>
        <taxon>Tieghemiomyces</taxon>
    </lineage>
</organism>
<sequence length="1136" mass="119418">MSAADANAVVTLTPPALGPPDGTGPPDGDGPPLGDGAASHRLNTRSFRFLLHLALRKAQTAVILDERRHYVEARRTYRDAIDTITLIINRVGDAAQNRTRLVQLRQTYQDRITEINGLLTATEAPPAPHPHDLSAELAPVERPLARARSHETLSPSLPPPPPTAANLPALPIIHRNPPAPADPPTRPVVPPTRPDVAKFSLPPRRPSAGDASSPPIPPRPDMATSPPEPRLAKLRSQQSHGDLLVRDHRLIAAAVPDAPVPNSASIRRSLESSVLLSLSPNHPNARLIPGPAALEGSAPLCRLPAPIDPPRTPQPTGTRDYYDSLLSDLDTSINTAAQPAGWPARKRGPLALPGRIRSLSQVATLPSATAPRIGRKLSASVLINPRSSALAEIPRQTFTSAIAPSPAATRPRPPSSTASSPRPSPMRSIVESGPISPHSPTSARSLPASPPRARTRPSVQHLFADQATGAASHPSLPDANGGHPSPDASFPQLSTSPLLLDQGVPGSPEPTGPGNRASAFSKFTQLPKLALRGRNSSSTTPDTRPLRRLGSFLLPASGPPAGGRPALTVATSPPGPIPADGPALAQVLQGGPITSPTSVYSFATDLVAPPAPLSAPSGPSTLHDIITEEPDYDAPRGGLPTQWLAGRNALLIGRRRSGSGPNRPGPLGLDGLPPLAAALPPQFAPWTSDLQPYWLLRCIFQSIQGGAWITQRLYMPQRVWFQAGTRLAAVDSKIQACELLVSALHRMVHYTGAQPEVHGHPLQNLDWVLSELTVFEEVIANVQDSLSRKVNGIPAAAVSSANKRKSGPRYHPYQSAPPPPPPMFPSPATTAAGSRSTASLGPGTLSPITEPSHEAHPLSPLSTVTSPVLSPAGRQPAFAAGPGGVFVPTLPSLAPTLSPAAEAALAALYPAGPGAPGGPPSSSGSAFKALGKRMTKGLTSLQASYARDPKLADPRHYVQALCRLCLALQTLEHWTRWFSGWWGVVCHQHLQRAPWANGNSSAGDRPATLPGRPPALGDVPEADPPAPPATSGRRPSSPSLYGAGSPDPIDPDYGRPLAAGLSHRRPSLAESTLSLPPGAAAPTLPPFAGNLQHQQVVHRLNRISEFLHAVVCAFILQDAQALLAKFLKRLREWTLE</sequence>
<protein>
    <recommendedName>
        <fullName evidence="4">MIT domain-containing protein</fullName>
    </recommendedName>
</protein>
<proteinExistence type="predicted"/>
<dbReference type="Gene3D" id="1.20.58.80">
    <property type="entry name" value="Phosphotransferase system, lactose/cellobiose-type IIA subunit"/>
    <property type="match status" value="1"/>
</dbReference>
<feature type="compositionally biased region" description="Pro residues" evidence="1">
    <location>
        <begin position="177"/>
        <end position="193"/>
    </location>
</feature>
<feature type="region of interest" description="Disordered" evidence="1">
    <location>
        <begin position="997"/>
        <end position="1047"/>
    </location>
</feature>
<reference evidence="2" key="1">
    <citation type="submission" date="2022-07" db="EMBL/GenBank/DDBJ databases">
        <title>Phylogenomic reconstructions and comparative analyses of Kickxellomycotina fungi.</title>
        <authorList>
            <person name="Reynolds N.K."/>
            <person name="Stajich J.E."/>
            <person name="Barry K."/>
            <person name="Grigoriev I.V."/>
            <person name="Crous P."/>
            <person name="Smith M.E."/>
        </authorList>
    </citation>
    <scope>NUCLEOTIDE SEQUENCE</scope>
    <source>
        <strain evidence="2">RSA 861</strain>
    </source>
</reference>
<dbReference type="AlphaFoldDB" id="A0A9W8DKH2"/>
<feature type="region of interest" description="Disordered" evidence="1">
    <location>
        <begin position="798"/>
        <end position="868"/>
    </location>
</feature>
<evidence type="ECO:0000313" key="2">
    <source>
        <dbReference type="EMBL" id="KAJ1912022.1"/>
    </source>
</evidence>
<feature type="compositionally biased region" description="Low complexity" evidence="1">
    <location>
        <begin position="826"/>
        <end position="839"/>
    </location>
</feature>
<accession>A0A9W8DKH2</accession>
<evidence type="ECO:0008006" key="4">
    <source>
        <dbReference type="Google" id="ProtNLM"/>
    </source>
</evidence>
<keyword evidence="3" id="KW-1185">Reference proteome</keyword>
<gene>
    <name evidence="2" type="ORF">IWQ60_009857</name>
</gene>
<dbReference type="OrthoDB" id="1074at2759"/>
<dbReference type="InterPro" id="IPR036181">
    <property type="entry name" value="MIT_dom_sf"/>
</dbReference>
<comment type="caution">
    <text evidence="2">The sequence shown here is derived from an EMBL/GenBank/DDBJ whole genome shotgun (WGS) entry which is preliminary data.</text>
</comment>
<feature type="region of interest" description="Disordered" evidence="1">
    <location>
        <begin position="147"/>
        <end position="229"/>
    </location>
</feature>
<dbReference type="PANTHER" id="PTHR37327:SF1">
    <property type="entry name" value="MICROTUBULE INTERACTING AND TRANSPORT DOMAIN-CONTAINING PROTEIN"/>
    <property type="match status" value="1"/>
</dbReference>
<feature type="compositionally biased region" description="Low complexity" evidence="1">
    <location>
        <begin position="399"/>
        <end position="428"/>
    </location>
</feature>